<evidence type="ECO:0008006" key="3">
    <source>
        <dbReference type="Google" id="ProtNLM"/>
    </source>
</evidence>
<accession>A0A1S8T9D0</accession>
<dbReference type="Proteomes" id="UP000190890">
    <property type="component" value="Unassembled WGS sequence"/>
</dbReference>
<reference evidence="1 2" key="1">
    <citation type="submission" date="2016-05" db="EMBL/GenBank/DDBJ databases">
        <title>Microbial solvent formation.</title>
        <authorList>
            <person name="Poehlein A."/>
            <person name="Montoya Solano J.D."/>
            <person name="Flitsch S."/>
            <person name="Krabben P."/>
            <person name="Duerre P."/>
            <person name="Daniel R."/>
        </authorList>
    </citation>
    <scope>NUCLEOTIDE SEQUENCE [LARGE SCALE GENOMIC DNA]</scope>
    <source>
        <strain evidence="1 2">DSM 2619</strain>
    </source>
</reference>
<evidence type="ECO:0000313" key="2">
    <source>
        <dbReference type="Proteomes" id="UP000190890"/>
    </source>
</evidence>
<dbReference type="EMBL" id="LZZM01000201">
    <property type="protein sequence ID" value="OOM74282.1"/>
    <property type="molecule type" value="Genomic_DNA"/>
</dbReference>
<dbReference type="OrthoDB" id="9801679at2"/>
<protein>
    <recommendedName>
        <fullName evidence="3">PHP domain protein</fullName>
    </recommendedName>
</protein>
<sequence length="337" mass="38901">MGRKKSDNSNLNIDNLKFYYGIPHSHCSFSTGCGTPVEAFDYARHAGLDFLILTDHNNYLTKNIQFKNSELSRWNTAQYLAARYNKKHENFLAVIGFESKTNPFGDINIINSNRFFTGTVNNFQLLVIWMLNNPNAFISINHPHKIIKQLEYNSILNKVITSIEVGNGCFPNNYVRYEKYYYYLLDIGWKLGAINSQDNHKLNFGDTENLTCIIATELTTSSLVNAFRNRHTYSTESRSLIMYFTVNDNFMGDIIFLDNNELQFSIFAHDPVNKILEIDVISNGGTVIKKISDLNLHKIKYLYNHEPLENELWYIIKVTLDNSRIAISSPIFRSLNI</sequence>
<evidence type="ECO:0000313" key="1">
    <source>
        <dbReference type="EMBL" id="OOM74282.1"/>
    </source>
</evidence>
<proteinExistence type="predicted"/>
<dbReference type="Gene3D" id="3.20.20.140">
    <property type="entry name" value="Metal-dependent hydrolases"/>
    <property type="match status" value="1"/>
</dbReference>
<dbReference type="NCBIfam" id="NF038032">
    <property type="entry name" value="CehA_McbA_metalo"/>
    <property type="match status" value="1"/>
</dbReference>
<dbReference type="InterPro" id="IPR016195">
    <property type="entry name" value="Pol/histidinol_Pase-like"/>
</dbReference>
<dbReference type="SUPFAM" id="SSF89550">
    <property type="entry name" value="PHP domain-like"/>
    <property type="match status" value="1"/>
</dbReference>
<dbReference type="PROSITE" id="PS51257">
    <property type="entry name" value="PROKAR_LIPOPROTEIN"/>
    <property type="match status" value="1"/>
</dbReference>
<comment type="caution">
    <text evidence="1">The sequence shown here is derived from an EMBL/GenBank/DDBJ whole genome shotgun (WGS) entry which is preliminary data.</text>
</comment>
<name>A0A1S8T9D0_9CLOT</name>
<dbReference type="AlphaFoldDB" id="A0A1S8T9D0"/>
<dbReference type="RefSeq" id="WP_077848969.1">
    <property type="nucleotide sequence ID" value="NZ_LZZM01000201.1"/>
</dbReference>
<dbReference type="STRING" id="29367.CLPUN_39870"/>
<gene>
    <name evidence="1" type="ORF">CLPUN_39870</name>
</gene>
<keyword evidence="2" id="KW-1185">Reference proteome</keyword>
<organism evidence="1 2">
    <name type="scientific">Clostridium puniceum</name>
    <dbReference type="NCBI Taxonomy" id="29367"/>
    <lineage>
        <taxon>Bacteria</taxon>
        <taxon>Bacillati</taxon>
        <taxon>Bacillota</taxon>
        <taxon>Clostridia</taxon>
        <taxon>Eubacteriales</taxon>
        <taxon>Clostridiaceae</taxon>
        <taxon>Clostridium</taxon>
    </lineage>
</organism>